<name>A0A162QA26_9CRUS</name>
<sequence length="56" mass="6180">MSLCATGLPVSTNDLAGQILVCVRERVAETSWNVLREFSIYLSTFSVVSIFALSKR</sequence>
<organism evidence="1 2">
    <name type="scientific">Daphnia magna</name>
    <dbReference type="NCBI Taxonomy" id="35525"/>
    <lineage>
        <taxon>Eukaryota</taxon>
        <taxon>Metazoa</taxon>
        <taxon>Ecdysozoa</taxon>
        <taxon>Arthropoda</taxon>
        <taxon>Crustacea</taxon>
        <taxon>Branchiopoda</taxon>
        <taxon>Diplostraca</taxon>
        <taxon>Cladocera</taxon>
        <taxon>Anomopoda</taxon>
        <taxon>Daphniidae</taxon>
        <taxon>Daphnia</taxon>
    </lineage>
</organism>
<protein>
    <submittedName>
        <fullName evidence="1">Uncharacterized protein</fullName>
    </submittedName>
</protein>
<dbReference type="EMBL" id="LRGB01000367">
    <property type="protein sequence ID" value="KZS19501.1"/>
    <property type="molecule type" value="Genomic_DNA"/>
</dbReference>
<dbReference type="AlphaFoldDB" id="A0A162QA26"/>
<accession>A0A162QA26</accession>
<gene>
    <name evidence="1" type="ORF">APZ42_014038</name>
</gene>
<keyword evidence="2" id="KW-1185">Reference proteome</keyword>
<evidence type="ECO:0000313" key="2">
    <source>
        <dbReference type="Proteomes" id="UP000076858"/>
    </source>
</evidence>
<comment type="caution">
    <text evidence="1">The sequence shown here is derived from an EMBL/GenBank/DDBJ whole genome shotgun (WGS) entry which is preliminary data.</text>
</comment>
<reference evidence="1 2" key="1">
    <citation type="submission" date="2016-03" db="EMBL/GenBank/DDBJ databases">
        <title>EvidentialGene: Evidence-directed Construction of Genes on Genomes.</title>
        <authorList>
            <person name="Gilbert D.G."/>
            <person name="Choi J.-H."/>
            <person name="Mockaitis K."/>
            <person name="Colbourne J."/>
            <person name="Pfrender M."/>
        </authorList>
    </citation>
    <scope>NUCLEOTIDE SEQUENCE [LARGE SCALE GENOMIC DNA]</scope>
    <source>
        <strain evidence="1 2">Xinb3</strain>
        <tissue evidence="1">Complete organism</tissue>
    </source>
</reference>
<dbReference type="Proteomes" id="UP000076858">
    <property type="component" value="Unassembled WGS sequence"/>
</dbReference>
<evidence type="ECO:0000313" key="1">
    <source>
        <dbReference type="EMBL" id="KZS19501.1"/>
    </source>
</evidence>
<proteinExistence type="predicted"/>